<feature type="region of interest" description="Disordered" evidence="1">
    <location>
        <begin position="19"/>
        <end position="99"/>
    </location>
</feature>
<evidence type="ECO:0000256" key="1">
    <source>
        <dbReference type="SAM" id="MobiDB-lite"/>
    </source>
</evidence>
<gene>
    <name evidence="2" type="ORF">ILYODFUR_008760</name>
</gene>
<protein>
    <submittedName>
        <fullName evidence="2">Uncharacterized protein</fullName>
    </submittedName>
</protein>
<dbReference type="Proteomes" id="UP001482620">
    <property type="component" value="Unassembled WGS sequence"/>
</dbReference>
<evidence type="ECO:0000313" key="3">
    <source>
        <dbReference type="Proteomes" id="UP001482620"/>
    </source>
</evidence>
<keyword evidence="3" id="KW-1185">Reference proteome</keyword>
<name>A0ABV0V2K0_9TELE</name>
<reference evidence="2 3" key="1">
    <citation type="submission" date="2021-06" db="EMBL/GenBank/DDBJ databases">
        <authorList>
            <person name="Palmer J.M."/>
        </authorList>
    </citation>
    <scope>NUCLEOTIDE SEQUENCE [LARGE SCALE GENOMIC DNA]</scope>
    <source>
        <strain evidence="3">if_2019</strain>
        <tissue evidence="2">Muscle</tissue>
    </source>
</reference>
<accession>A0ABV0V2K0</accession>
<organism evidence="2 3">
    <name type="scientific">Ilyodon furcidens</name>
    <name type="common">goldbreast splitfin</name>
    <dbReference type="NCBI Taxonomy" id="33524"/>
    <lineage>
        <taxon>Eukaryota</taxon>
        <taxon>Metazoa</taxon>
        <taxon>Chordata</taxon>
        <taxon>Craniata</taxon>
        <taxon>Vertebrata</taxon>
        <taxon>Euteleostomi</taxon>
        <taxon>Actinopterygii</taxon>
        <taxon>Neopterygii</taxon>
        <taxon>Teleostei</taxon>
        <taxon>Neoteleostei</taxon>
        <taxon>Acanthomorphata</taxon>
        <taxon>Ovalentaria</taxon>
        <taxon>Atherinomorphae</taxon>
        <taxon>Cyprinodontiformes</taxon>
        <taxon>Goodeidae</taxon>
        <taxon>Ilyodon</taxon>
    </lineage>
</organism>
<comment type="caution">
    <text evidence="2">The sequence shown here is derived from an EMBL/GenBank/DDBJ whole genome shotgun (WGS) entry which is preliminary data.</text>
</comment>
<feature type="compositionally biased region" description="Gly residues" evidence="1">
    <location>
        <begin position="33"/>
        <end position="44"/>
    </location>
</feature>
<dbReference type="EMBL" id="JAHRIQ010093281">
    <property type="protein sequence ID" value="MEQ2251234.1"/>
    <property type="molecule type" value="Genomic_DNA"/>
</dbReference>
<sequence>MDVVHSLTLPIHTLYSQVQVPIPHRDNQPPDPGGGHLPSGGGDGLTAPAPEPGLGVPDPERPQRRTPTTPILIRAGGHVQKRGLHGPNKPTNQSRHRIQ</sequence>
<evidence type="ECO:0000313" key="2">
    <source>
        <dbReference type="EMBL" id="MEQ2251234.1"/>
    </source>
</evidence>
<proteinExistence type="predicted"/>